<evidence type="ECO:0008006" key="8">
    <source>
        <dbReference type="Google" id="ProtNLM"/>
    </source>
</evidence>
<protein>
    <recommendedName>
        <fullName evidence="8">RmuC-domain protein</fullName>
    </recommendedName>
</protein>
<evidence type="ECO:0000313" key="6">
    <source>
        <dbReference type="EMBL" id="KKW30612.1"/>
    </source>
</evidence>
<keyword evidence="4" id="KW-0233">DNA recombination</keyword>
<evidence type="ECO:0000256" key="3">
    <source>
        <dbReference type="ARBA" id="ARBA00023054"/>
    </source>
</evidence>
<keyword evidence="3" id="KW-0175">Coiled coil</keyword>
<evidence type="ECO:0000256" key="1">
    <source>
        <dbReference type="ARBA" id="ARBA00003416"/>
    </source>
</evidence>
<dbReference type="Pfam" id="PF02646">
    <property type="entry name" value="RmuC"/>
    <property type="match status" value="1"/>
</dbReference>
<reference evidence="6 7" key="1">
    <citation type="journal article" date="2015" name="Nature">
        <title>rRNA introns, odd ribosomes, and small enigmatic genomes across a large radiation of phyla.</title>
        <authorList>
            <person name="Brown C.T."/>
            <person name="Hug L.A."/>
            <person name="Thomas B.C."/>
            <person name="Sharon I."/>
            <person name="Castelle C.J."/>
            <person name="Singh A."/>
            <person name="Wilkins M.J."/>
            <person name="Williams K.H."/>
            <person name="Banfield J.F."/>
        </authorList>
    </citation>
    <scope>NUCLEOTIDE SEQUENCE [LARGE SCALE GENOMIC DNA]</scope>
</reference>
<comment type="caution">
    <text evidence="6">The sequence shown here is derived from an EMBL/GenBank/DDBJ whole genome shotgun (WGS) entry which is preliminary data.</text>
</comment>
<dbReference type="Proteomes" id="UP000034846">
    <property type="component" value="Unassembled WGS sequence"/>
</dbReference>
<dbReference type="InterPro" id="IPR003798">
    <property type="entry name" value="DNA_recombination_RmuC"/>
</dbReference>
<accession>A0A0G1ZQX7</accession>
<dbReference type="PANTHER" id="PTHR30563">
    <property type="entry name" value="DNA RECOMBINATION PROTEIN RMUC"/>
    <property type="match status" value="1"/>
</dbReference>
<organism evidence="6 7">
    <name type="scientific">Candidatus Uhrbacteria bacterium GW2011_GWD2_52_7</name>
    <dbReference type="NCBI Taxonomy" id="1618989"/>
    <lineage>
        <taxon>Bacteria</taxon>
        <taxon>Candidatus Uhriibacteriota</taxon>
    </lineage>
</organism>
<name>A0A0G1ZQX7_9BACT</name>
<evidence type="ECO:0000256" key="2">
    <source>
        <dbReference type="ARBA" id="ARBA00009840"/>
    </source>
</evidence>
<dbReference type="GO" id="GO:0006310">
    <property type="term" value="P:DNA recombination"/>
    <property type="evidence" value="ECO:0007669"/>
    <property type="project" value="UniProtKB-KW"/>
</dbReference>
<gene>
    <name evidence="6" type="ORF">UY72_C0007G0009</name>
</gene>
<proteinExistence type="inferred from homology"/>
<keyword evidence="5" id="KW-0812">Transmembrane</keyword>
<keyword evidence="5" id="KW-0472">Membrane</keyword>
<evidence type="ECO:0000256" key="5">
    <source>
        <dbReference type="SAM" id="Phobius"/>
    </source>
</evidence>
<evidence type="ECO:0000256" key="4">
    <source>
        <dbReference type="ARBA" id="ARBA00023172"/>
    </source>
</evidence>
<comment type="similarity">
    <text evidence="2">Belongs to the RmuC family.</text>
</comment>
<sequence length="379" mass="43452">MDNFITILLGVSTSVLFFLVVYLVLRQSKDSGASQNIETELTRLREEMRGLHFENRQEVQTQLNRVNDQLFKGMSDQQRTMTDSQQSTQQQFGQMAKIIQEVTSKLTLLDVTNKQVLDFSSQLKSLQDILKNPKQRGILGEYYLEILLKNVLAPESFAMQYRLGTDEQGKDLIPDAVVFVKDKIIPVDSKFSLENYNRIVEEQNEAERGKLERLFVTDLKNRIVETSKYIQPDKGTMDFAFMFIPHEAIYYDLLVNKIGSNTEDNENLIQRAASKYRVIIVSPTSFLAYLQTVLQALRALKIEETAHDIIKHVGDLGKHFQKYSDYHSKIGKNLGTVIGQYNESSNELKKISRDIIRVTSGDPSQLIETDEVQRPLIEA</sequence>
<comment type="function">
    <text evidence="1">Involved in DNA recombination.</text>
</comment>
<dbReference type="PANTHER" id="PTHR30563:SF0">
    <property type="entry name" value="DNA RECOMBINATION PROTEIN RMUC"/>
    <property type="match status" value="1"/>
</dbReference>
<dbReference type="EMBL" id="LCRD01000007">
    <property type="protein sequence ID" value="KKW30612.1"/>
    <property type="molecule type" value="Genomic_DNA"/>
</dbReference>
<evidence type="ECO:0000313" key="7">
    <source>
        <dbReference type="Proteomes" id="UP000034846"/>
    </source>
</evidence>
<dbReference type="AlphaFoldDB" id="A0A0G1ZQX7"/>
<keyword evidence="5" id="KW-1133">Transmembrane helix</keyword>
<feature type="transmembrane region" description="Helical" evidence="5">
    <location>
        <begin position="6"/>
        <end position="25"/>
    </location>
</feature>